<dbReference type="NCBIfam" id="NF004837">
    <property type="entry name" value="PRK06187.1"/>
    <property type="match status" value="1"/>
</dbReference>
<dbReference type="InterPro" id="IPR050237">
    <property type="entry name" value="ATP-dep_AMP-bd_enzyme"/>
</dbReference>
<evidence type="ECO:0000256" key="2">
    <source>
        <dbReference type="ARBA" id="ARBA00022598"/>
    </source>
</evidence>
<reference evidence="5 6" key="1">
    <citation type="submission" date="2017-09" db="EMBL/GenBank/DDBJ databases">
        <title>The diverse metabolic capabilities of V. boronicumulans make it an excellent choice for continued studies on novel biodegradation.</title>
        <authorList>
            <person name="Sun S."/>
        </authorList>
    </citation>
    <scope>NUCLEOTIDE SEQUENCE [LARGE SCALE GENOMIC DNA]</scope>
    <source>
        <strain evidence="5 6">J1</strain>
    </source>
</reference>
<dbReference type="Proteomes" id="UP000217154">
    <property type="component" value="Chromosome"/>
</dbReference>
<dbReference type="InterPro" id="IPR020845">
    <property type="entry name" value="AMP-binding_CS"/>
</dbReference>
<dbReference type="SUPFAM" id="SSF56801">
    <property type="entry name" value="Acetyl-CoA synthetase-like"/>
    <property type="match status" value="1"/>
</dbReference>
<organism evidence="5 6">
    <name type="scientific">Variovorax boronicumulans</name>
    <dbReference type="NCBI Taxonomy" id="436515"/>
    <lineage>
        <taxon>Bacteria</taxon>
        <taxon>Pseudomonadati</taxon>
        <taxon>Pseudomonadota</taxon>
        <taxon>Betaproteobacteria</taxon>
        <taxon>Burkholderiales</taxon>
        <taxon>Comamonadaceae</taxon>
        <taxon>Variovorax</taxon>
    </lineage>
</organism>
<dbReference type="Gene3D" id="3.40.50.12780">
    <property type="entry name" value="N-terminal domain of ligase-like"/>
    <property type="match status" value="1"/>
</dbReference>
<dbReference type="InterPro" id="IPR025110">
    <property type="entry name" value="AMP-bd_C"/>
</dbReference>
<dbReference type="RefSeq" id="WP_095746820.1">
    <property type="nucleotide sequence ID" value="NZ_CP023284.1"/>
</dbReference>
<feature type="domain" description="AMP-dependent synthetase/ligase" evidence="3">
    <location>
        <begin position="9"/>
        <end position="373"/>
    </location>
</feature>
<protein>
    <submittedName>
        <fullName evidence="5">Fatty-acid--CoA ligase</fullName>
    </submittedName>
</protein>
<sequence>MDLTQPLHKALQERPGATALVCGERRSTFAQFVDRVARLAAVLQSLGLQPGDRVGLLALNSDRYVEYLYATWWAGGVINPVNIRWSAREVAYSLDDCDTRILLSDAHFGAVAQQQRELSRSLKTLVHFGDGPAPDGMADAEALMAQAQPVPDARRGGADLAAVMYTGGTTGLPKGVMLTHGNLYTGQLSANMAATRPAEAVGLNMAPMFHVGGTGLTLQLMMRLCTQVIIPAFDEMKVLEAIQNERASETFMVPTMLKRLIEHPRFAEFDTTPLQLVLYGAAPIDDALLLQAIDKLPRAGFCQLYGMTELSPVVTVLPTWCHQPDQPAERRRSAGRPVPIAEVRIVDADGRPVPNGTVGEIAARGPMVMAGYWNKPEQTAEVLRDGWMHTGDGGVMDADGFVYVVDRLKDMIVSGGENIYSAEVENAIAQLPQVSMCAVVGVPDDQWGERVHAVVVLRAGEALNAEALVAHCKTLIAGYKCPRSVEFRAEIPLSPAGKMLKYKLREPHWEGRARKVG</sequence>
<dbReference type="PROSITE" id="PS00455">
    <property type="entry name" value="AMP_BINDING"/>
    <property type="match status" value="1"/>
</dbReference>
<name>A0A250DR74_9BURK</name>
<proteinExistence type="inferred from homology"/>
<dbReference type="GO" id="GO:0016878">
    <property type="term" value="F:acid-thiol ligase activity"/>
    <property type="evidence" value="ECO:0007669"/>
    <property type="project" value="UniProtKB-ARBA"/>
</dbReference>
<evidence type="ECO:0000313" key="6">
    <source>
        <dbReference type="Proteomes" id="UP000217154"/>
    </source>
</evidence>
<keyword evidence="2 5" id="KW-0436">Ligase</keyword>
<dbReference type="Gene3D" id="3.30.300.30">
    <property type="match status" value="1"/>
</dbReference>
<dbReference type="Pfam" id="PF00501">
    <property type="entry name" value="AMP-binding"/>
    <property type="match status" value="1"/>
</dbReference>
<evidence type="ECO:0000259" key="3">
    <source>
        <dbReference type="Pfam" id="PF00501"/>
    </source>
</evidence>
<comment type="similarity">
    <text evidence="1">Belongs to the ATP-dependent AMP-binding enzyme family.</text>
</comment>
<dbReference type="Pfam" id="PF13193">
    <property type="entry name" value="AMP-binding_C"/>
    <property type="match status" value="1"/>
</dbReference>
<dbReference type="PANTHER" id="PTHR43767">
    <property type="entry name" value="LONG-CHAIN-FATTY-ACID--COA LIGASE"/>
    <property type="match status" value="1"/>
</dbReference>
<dbReference type="PANTHER" id="PTHR43767:SF1">
    <property type="entry name" value="NONRIBOSOMAL PEPTIDE SYNTHASE PES1 (EUROFUNG)-RELATED"/>
    <property type="match status" value="1"/>
</dbReference>
<dbReference type="KEGG" id="vbo:CKY39_28630"/>
<evidence type="ECO:0000259" key="4">
    <source>
        <dbReference type="Pfam" id="PF13193"/>
    </source>
</evidence>
<evidence type="ECO:0000256" key="1">
    <source>
        <dbReference type="ARBA" id="ARBA00006432"/>
    </source>
</evidence>
<evidence type="ECO:0000313" key="5">
    <source>
        <dbReference type="EMBL" id="ATA56742.1"/>
    </source>
</evidence>
<accession>A0A250DR74</accession>
<feature type="domain" description="AMP-binding enzyme C-terminal" evidence="4">
    <location>
        <begin position="423"/>
        <end position="498"/>
    </location>
</feature>
<gene>
    <name evidence="5" type="ORF">CKY39_28630</name>
</gene>
<dbReference type="InterPro" id="IPR000873">
    <property type="entry name" value="AMP-dep_synth/lig_dom"/>
</dbReference>
<dbReference type="InterPro" id="IPR045851">
    <property type="entry name" value="AMP-bd_C_sf"/>
</dbReference>
<dbReference type="AlphaFoldDB" id="A0A250DR74"/>
<dbReference type="FunFam" id="3.30.300.30:FF:000008">
    <property type="entry name" value="2,3-dihydroxybenzoate-AMP ligase"/>
    <property type="match status" value="1"/>
</dbReference>
<dbReference type="InterPro" id="IPR042099">
    <property type="entry name" value="ANL_N_sf"/>
</dbReference>
<dbReference type="EMBL" id="CP023284">
    <property type="protein sequence ID" value="ATA56742.1"/>
    <property type="molecule type" value="Genomic_DNA"/>
</dbReference>
<dbReference type="CDD" id="cd17631">
    <property type="entry name" value="FACL_FadD13-like"/>
    <property type="match status" value="1"/>
</dbReference>